<accession>A0A8J2QJ18</accession>
<protein>
    <submittedName>
        <fullName evidence="1">(African queen) hypothetical protein</fullName>
    </submittedName>
</protein>
<name>A0A8J2QJ18_9NEOP</name>
<dbReference type="EMBL" id="CAKASE010000050">
    <property type="protein sequence ID" value="CAG9563786.1"/>
    <property type="molecule type" value="Genomic_DNA"/>
</dbReference>
<dbReference type="Proteomes" id="UP000789524">
    <property type="component" value="Unassembled WGS sequence"/>
</dbReference>
<keyword evidence="2" id="KW-1185">Reference proteome</keyword>
<organism evidence="1 2">
    <name type="scientific">Danaus chrysippus</name>
    <name type="common">African queen</name>
    <dbReference type="NCBI Taxonomy" id="151541"/>
    <lineage>
        <taxon>Eukaryota</taxon>
        <taxon>Metazoa</taxon>
        <taxon>Ecdysozoa</taxon>
        <taxon>Arthropoda</taxon>
        <taxon>Hexapoda</taxon>
        <taxon>Insecta</taxon>
        <taxon>Pterygota</taxon>
        <taxon>Neoptera</taxon>
        <taxon>Endopterygota</taxon>
        <taxon>Lepidoptera</taxon>
        <taxon>Glossata</taxon>
        <taxon>Ditrysia</taxon>
        <taxon>Papilionoidea</taxon>
        <taxon>Nymphalidae</taxon>
        <taxon>Danainae</taxon>
        <taxon>Danaini</taxon>
        <taxon>Danaina</taxon>
        <taxon>Danaus</taxon>
        <taxon>Anosia</taxon>
    </lineage>
</organism>
<comment type="caution">
    <text evidence="1">The sequence shown here is derived from an EMBL/GenBank/DDBJ whole genome shotgun (WGS) entry which is preliminary data.</text>
</comment>
<gene>
    <name evidence="1" type="ORF">DCHRY22_LOCUS4882</name>
</gene>
<sequence>MMGQLGPMFVRGVVGHFVVAGRRLVGWWAVASVSVSAQRSPLGWAMGSSQRLAAVAAVSHAKHYYNHTRPDAVQTVDAHYTVNILFVSATLCGVLVAVCAACWRRSSSNKPEEVAECGVYTVSADARLTQDFNNDEIPGPPPAYESVVITEGASTLKDSYVLEDVKTEPCNKCKIRIDSGLPSYESAVMLRDTKL</sequence>
<evidence type="ECO:0000313" key="1">
    <source>
        <dbReference type="EMBL" id="CAG9563786.1"/>
    </source>
</evidence>
<reference evidence="1" key="1">
    <citation type="submission" date="2021-09" db="EMBL/GenBank/DDBJ databases">
        <authorList>
            <person name="Martin H S."/>
        </authorList>
    </citation>
    <scope>NUCLEOTIDE SEQUENCE</scope>
</reference>
<dbReference type="OrthoDB" id="7446149at2759"/>
<proteinExistence type="predicted"/>
<dbReference type="AlphaFoldDB" id="A0A8J2QJ18"/>
<evidence type="ECO:0000313" key="2">
    <source>
        <dbReference type="Proteomes" id="UP000789524"/>
    </source>
</evidence>